<dbReference type="InterPro" id="IPR019028">
    <property type="entry name" value="CBM_49"/>
</dbReference>
<proteinExistence type="predicted"/>
<evidence type="ECO:0000256" key="1">
    <source>
        <dbReference type="SAM" id="SignalP"/>
    </source>
</evidence>
<sequence>MKSILILLACLIVCVFGTNYNAPCGSGTCGDHQTCLNYQDHPYCVINDDCKMVAVAQYKNGTWCEGDGKEFSKYDVYIYNYGNQVVKNVYIDTDCTLKFRNFNAADCSGSFWNVNFDSHHGVFTLPAYSTGIAPKDAHYFGYIIEGRQSPNLKIRRVDF</sequence>
<evidence type="ECO:0000313" key="3">
    <source>
        <dbReference type="EMBL" id="EGG13864.1"/>
    </source>
</evidence>
<dbReference type="GO" id="GO:0031012">
    <property type="term" value="C:extracellular matrix"/>
    <property type="evidence" value="ECO:0007669"/>
    <property type="project" value="TreeGrafter"/>
</dbReference>
<name>F4QDR7_CACFS</name>
<dbReference type="Proteomes" id="UP000007797">
    <property type="component" value="Unassembled WGS sequence"/>
</dbReference>
<dbReference type="OrthoDB" id="17104at2759"/>
<dbReference type="RefSeq" id="XP_004350572.1">
    <property type="nucleotide sequence ID" value="XM_004350521.1"/>
</dbReference>
<dbReference type="OMA" id="MSHAYYL"/>
<dbReference type="Pfam" id="PF09478">
    <property type="entry name" value="CBM49"/>
    <property type="match status" value="1"/>
</dbReference>
<accession>F4QDR7</accession>
<feature type="signal peptide" evidence="1">
    <location>
        <begin position="1"/>
        <end position="17"/>
    </location>
</feature>
<dbReference type="KEGG" id="dfa:DFA_11625"/>
<keyword evidence="1" id="KW-0732">Signal</keyword>
<organism evidence="3 4">
    <name type="scientific">Cavenderia fasciculata</name>
    <name type="common">Slime mold</name>
    <name type="synonym">Dictyostelium fasciculatum</name>
    <dbReference type="NCBI Taxonomy" id="261658"/>
    <lineage>
        <taxon>Eukaryota</taxon>
        <taxon>Amoebozoa</taxon>
        <taxon>Evosea</taxon>
        <taxon>Eumycetozoa</taxon>
        <taxon>Dictyostelia</taxon>
        <taxon>Acytosteliales</taxon>
        <taxon>Cavenderiaceae</taxon>
        <taxon>Cavenderia</taxon>
    </lineage>
</organism>
<dbReference type="GeneID" id="14865916"/>
<dbReference type="SMART" id="SM01063">
    <property type="entry name" value="CBM49"/>
    <property type="match status" value="1"/>
</dbReference>
<evidence type="ECO:0000313" key="4">
    <source>
        <dbReference type="Proteomes" id="UP000007797"/>
    </source>
</evidence>
<reference evidence="4" key="1">
    <citation type="journal article" date="2011" name="Genome Res.">
        <title>Phylogeny-wide analysis of social amoeba genomes highlights ancient origins for complex intercellular communication.</title>
        <authorList>
            <person name="Heidel A.J."/>
            <person name="Lawal H.M."/>
            <person name="Felder M."/>
            <person name="Schilde C."/>
            <person name="Helps N.R."/>
            <person name="Tunggal B."/>
            <person name="Rivero F."/>
            <person name="John U."/>
            <person name="Schleicher M."/>
            <person name="Eichinger L."/>
            <person name="Platzer M."/>
            <person name="Noegel A.A."/>
            <person name="Schaap P."/>
            <person name="Gloeckner G."/>
        </authorList>
    </citation>
    <scope>NUCLEOTIDE SEQUENCE [LARGE SCALE GENOMIC DNA]</scope>
    <source>
        <strain evidence="4">SH3</strain>
    </source>
</reference>
<evidence type="ECO:0000259" key="2">
    <source>
        <dbReference type="SMART" id="SM01063"/>
    </source>
</evidence>
<dbReference type="AlphaFoldDB" id="F4QDR7"/>
<gene>
    <name evidence="3" type="ORF">DFA_11625</name>
</gene>
<dbReference type="GO" id="GO:0005201">
    <property type="term" value="F:extracellular matrix structural constituent"/>
    <property type="evidence" value="ECO:0007669"/>
    <property type="project" value="TreeGrafter"/>
</dbReference>
<dbReference type="STRING" id="1054147.F4QDR7"/>
<dbReference type="InterPro" id="IPR052879">
    <property type="entry name" value="Dd_Spore_Germination_Stalk"/>
</dbReference>
<dbReference type="GO" id="GO:0030246">
    <property type="term" value="F:carbohydrate binding"/>
    <property type="evidence" value="ECO:0007669"/>
    <property type="project" value="InterPro"/>
</dbReference>
<dbReference type="PANTHER" id="PTHR33239">
    <property type="entry name" value="CELLULOSE-BINDING DOMAIN-CONTAINING PROTEIN-RELATED"/>
    <property type="match status" value="1"/>
</dbReference>
<dbReference type="EMBL" id="GL883029">
    <property type="protein sequence ID" value="EGG13864.1"/>
    <property type="molecule type" value="Genomic_DNA"/>
</dbReference>
<keyword evidence="4" id="KW-1185">Reference proteome</keyword>
<dbReference type="GO" id="GO:0030198">
    <property type="term" value="P:extracellular matrix organization"/>
    <property type="evidence" value="ECO:0007669"/>
    <property type="project" value="TreeGrafter"/>
</dbReference>
<protein>
    <recommendedName>
        <fullName evidence="2">Carbohydrate binding domain-containing protein</fullName>
    </recommendedName>
</protein>
<feature type="chain" id="PRO_5003314005" description="Carbohydrate binding domain-containing protein" evidence="1">
    <location>
        <begin position="18"/>
        <end position="159"/>
    </location>
</feature>
<feature type="domain" description="Carbohydrate binding" evidence="2">
    <location>
        <begin position="53"/>
        <end position="147"/>
    </location>
</feature>